<feature type="region of interest" description="Disordered" evidence="1">
    <location>
        <begin position="955"/>
        <end position="1007"/>
    </location>
</feature>
<feature type="compositionally biased region" description="Basic and acidic residues" evidence="1">
    <location>
        <begin position="594"/>
        <end position="603"/>
    </location>
</feature>
<protein>
    <submittedName>
        <fullName evidence="2">Uncharacterized protein</fullName>
    </submittedName>
</protein>
<sequence length="1007" mass="113387">MPLAAPSTSSRARQTSLASSLPPTPAIRRPQHGNPYSARLSDTSTLEPPRRSRSIQFFQATSPRVEPRQGSSSANRQQPLPRGWRLSKNGYVLRPGEVDFFEEEDRKEQERKERREAQLVRVAEARERRALARDPTERSRLLDERYPMLPFEGTQFWEAGLDAHEQQARLARARERYFNLVVRLRCDPQMYEEHRHHFKPTERLLDPIHDHTELENLRPRLKCPSIASMAPASWVCGNKFVYIDHHRAEFEAATSDRARRLVYRTVARGLLCLAGNNPFEFDFRKQDIENGEEEPTQADVDALVTTRGLTADECGKRATVITGLASDISAYYRRKAKQHNRTVSIDLQAVALAQVAGKTKITVSTRTSQYYSTLCYTERIKKTFEERFQAEMQSWQAKKEAAGSAGAPFSEDKPTTMGVRNRVTNEFWAKEPPEYKAMVEKMHAEELDRQRRAARELINPNAPTTPEELQRLYDSAALYLQPFADAAAGSFKGIAAIMICAPMPEDGGDLGVFSVHANPADSLTKAKWPQLFKEKFRQVEKGMLEYGQHVFSKKTRMSRALPSTLTGPLEAENEDHSTPDEQDDNPPSVDDLFDDHFYDHVNDDETSGYDANEVNDEQGQHEPGQHEHEQEQEDSNVEVAREGDNNSFAHVDDSLEREHDMMRMIHEQDNTNDFNNAPRPMTPTLEDEPLFLHASSPAQPSRASSVVSNSASRAIQAPACQQNLPRMDEPHAPSQALPPPPSASLQPVLRTAATPTAIGSHPNVPPIIHDIWKLNAMPAWSEHVRLAVTACRRGQSWATAFGDAVKSYVEFEEAHGFPAKDAGRKVISDKKTRPPQYAAWLKIARPYDRPMLIKDIDEYTQQWWGWLAAHLPEGLRNQNSYLLDLSRVDLADATTWNGLDKACGKDGVLQIVLSLLWWGDAVHGHGTYTTTQRDNWEAACVELSGILNAMAGVTRRSQTGSKRMSSGDAPPPPPAKKRKQQESKAATPSHVSRASTSTSSSSRRRRR</sequence>
<dbReference type="STRING" id="578458.D8QDN8"/>
<feature type="compositionally biased region" description="Polar residues" evidence="1">
    <location>
        <begin position="1"/>
        <end position="21"/>
    </location>
</feature>
<gene>
    <name evidence="2" type="ORF">SCHCODRAFT_111976</name>
</gene>
<proteinExistence type="predicted"/>
<feature type="region of interest" description="Disordered" evidence="1">
    <location>
        <begin position="566"/>
        <end position="648"/>
    </location>
</feature>
<feature type="compositionally biased region" description="Basic and acidic residues" evidence="1">
    <location>
        <begin position="618"/>
        <end position="629"/>
    </location>
</feature>
<feature type="region of interest" description="Disordered" evidence="1">
    <location>
        <begin position="1"/>
        <end position="88"/>
    </location>
</feature>
<feature type="compositionally biased region" description="Polar residues" evidence="1">
    <location>
        <begin position="955"/>
        <end position="964"/>
    </location>
</feature>
<dbReference type="AlphaFoldDB" id="D8QDN8"/>
<feature type="compositionally biased region" description="Polar residues" evidence="1">
    <location>
        <begin position="69"/>
        <end position="78"/>
    </location>
</feature>
<dbReference type="KEGG" id="scm:SCHCO_01102414"/>
<evidence type="ECO:0000256" key="1">
    <source>
        <dbReference type="SAM" id="MobiDB-lite"/>
    </source>
</evidence>
<dbReference type="EMBL" id="GL377310">
    <property type="protein sequence ID" value="EFI94017.1"/>
    <property type="molecule type" value="Genomic_DNA"/>
</dbReference>
<dbReference type="OMA" id="CMWGWDL"/>
<dbReference type="InParanoid" id="D8QDN8"/>
<feature type="region of interest" description="Disordered" evidence="1">
    <location>
        <begin position="724"/>
        <end position="746"/>
    </location>
</feature>
<organism evidence="3">
    <name type="scientific">Schizophyllum commune (strain H4-8 / FGSC 9210)</name>
    <name type="common">Split gill fungus</name>
    <dbReference type="NCBI Taxonomy" id="578458"/>
    <lineage>
        <taxon>Eukaryota</taxon>
        <taxon>Fungi</taxon>
        <taxon>Dikarya</taxon>
        <taxon>Basidiomycota</taxon>
        <taxon>Agaricomycotina</taxon>
        <taxon>Agaricomycetes</taxon>
        <taxon>Agaricomycetidae</taxon>
        <taxon>Agaricales</taxon>
        <taxon>Schizophyllaceae</taxon>
        <taxon>Schizophyllum</taxon>
    </lineage>
</organism>
<reference evidence="2 3" key="1">
    <citation type="journal article" date="2010" name="Nat. Biotechnol.">
        <title>Genome sequence of the model mushroom Schizophyllum commune.</title>
        <authorList>
            <person name="Ohm R.A."/>
            <person name="de Jong J.F."/>
            <person name="Lugones L.G."/>
            <person name="Aerts A."/>
            <person name="Kothe E."/>
            <person name="Stajich J.E."/>
            <person name="de Vries R.P."/>
            <person name="Record E."/>
            <person name="Levasseur A."/>
            <person name="Baker S.E."/>
            <person name="Bartholomew K.A."/>
            <person name="Coutinho P.M."/>
            <person name="Erdmann S."/>
            <person name="Fowler T.J."/>
            <person name="Gathman A.C."/>
            <person name="Lombard V."/>
            <person name="Henrissat B."/>
            <person name="Knabe N."/>
            <person name="Kuees U."/>
            <person name="Lilly W.W."/>
            <person name="Lindquist E."/>
            <person name="Lucas S."/>
            <person name="Magnuson J.K."/>
            <person name="Piumi F."/>
            <person name="Raudaskoski M."/>
            <person name="Salamov A."/>
            <person name="Schmutz J."/>
            <person name="Schwarze F.W.M.R."/>
            <person name="vanKuyk P.A."/>
            <person name="Horton J.S."/>
            <person name="Grigoriev I.V."/>
            <person name="Woesten H.A.B."/>
        </authorList>
    </citation>
    <scope>NUCLEOTIDE SEQUENCE [LARGE SCALE GENOMIC DNA]</scope>
    <source>
        <strain evidence="3">H4-8 / FGSC 9210</strain>
    </source>
</reference>
<evidence type="ECO:0000313" key="2">
    <source>
        <dbReference type="EMBL" id="EFI94017.1"/>
    </source>
</evidence>
<dbReference type="GeneID" id="9590419"/>
<feature type="non-terminal residue" evidence="2">
    <location>
        <position position="1007"/>
    </location>
</feature>
<dbReference type="VEuPathDB" id="FungiDB:SCHCODRAFT_02673024"/>
<feature type="compositionally biased region" description="Basic and acidic residues" evidence="1">
    <location>
        <begin position="639"/>
        <end position="648"/>
    </location>
</feature>
<dbReference type="OrthoDB" id="2683861at2759"/>
<keyword evidence="3" id="KW-1185">Reference proteome</keyword>
<name>D8QDN8_SCHCM</name>
<accession>D8QDN8</accession>
<evidence type="ECO:0000313" key="3">
    <source>
        <dbReference type="Proteomes" id="UP000007431"/>
    </source>
</evidence>
<feature type="region of interest" description="Disordered" evidence="1">
    <location>
        <begin position="695"/>
        <end position="714"/>
    </location>
</feature>
<feature type="compositionally biased region" description="Low complexity" evidence="1">
    <location>
        <begin position="992"/>
        <end position="1001"/>
    </location>
</feature>
<dbReference type="Proteomes" id="UP000007431">
    <property type="component" value="Unassembled WGS sequence"/>
</dbReference>
<dbReference type="HOGENOM" id="CLU_303873_0_0_1"/>